<dbReference type="Pfam" id="PF06276">
    <property type="entry name" value="FhuF"/>
    <property type="match status" value="1"/>
</dbReference>
<dbReference type="GO" id="GO:0019290">
    <property type="term" value="P:siderophore biosynthetic process"/>
    <property type="evidence" value="ECO:0007669"/>
    <property type="project" value="InterPro"/>
</dbReference>
<dbReference type="AlphaFoldDB" id="A0A379LL18"/>
<proteinExistence type="predicted"/>
<gene>
    <name evidence="4" type="primary">iucC_1</name>
    <name evidence="4" type="ORF">NCTC10526_01161</name>
</gene>
<sequence length="678" mass="77569">MQQSEPSYNSKNVDHHQQNLPDLLQPSWPWQNPLVDHCLDQTKESSGRVDNSVMDTRFEVPRVLSKQRMSDIEQRVIKQLLQALLFEDIVDYQLSPIATSETNPLHTVVIKVSDEISYVAQGHIHYSFDLIRFNEAEVMRVQHDNTQPATLECVINDVILNIKALATDTAQANTADNKLPKLVDSFIEELRHTLINEIQAQAMTPFVATDINALTYPQLEGYLMAGHPYHPCFKSRIGFNITDNYFYGPEFAHDVPVVWLAVERSILVSNSVESIAINQWIKQYLGDDAYSELVDKLQNMITTETEYGLIPAHPWQWQNTLIYALQPLINSQKVIYLGPTSSEYRAQQSIRSLTMLAEDKPYLKLSMHMVNTSSTRILAKHTVMNAAIVTQWLNQLIAEDETAQLLNFAFLGETMGISLDHEKLREQGYQHPNIYGGLGAIWRENVSQYLQSNQQAFPLNGVSYINADGSLLIDPWLKKYGVDSWVKQLVKVTTLPIIHMLFAHGIALECHAQNIVLVHENGYPVKVLLKDLHDGIRYSPEHLTRQDLRPQFFSLPAVHAALNRGSFIETDDTDGIRDMTVACLFFVAFADMAIFLQTHYGYSEQLFWQHVAQCILDYQHNHPEHQSRFELFDVFAEQTRIESLAKRRLFGDAVFPIKYINNPLYKVVCNDTNDNKNL</sequence>
<evidence type="ECO:0000256" key="1">
    <source>
        <dbReference type="ARBA" id="ARBA00004924"/>
    </source>
</evidence>
<dbReference type="PANTHER" id="PTHR34384:SF6">
    <property type="entry name" value="STAPHYLOFERRIN B SYNTHASE"/>
    <property type="match status" value="1"/>
</dbReference>
<keyword evidence="5" id="KW-1185">Reference proteome</keyword>
<dbReference type="EMBL" id="UGVC01000001">
    <property type="protein sequence ID" value="SUD90815.1"/>
    <property type="molecule type" value="Genomic_DNA"/>
</dbReference>
<reference evidence="4 5" key="1">
    <citation type="submission" date="2018-06" db="EMBL/GenBank/DDBJ databases">
        <authorList>
            <consortium name="Pathogen Informatics"/>
            <person name="Doyle S."/>
        </authorList>
    </citation>
    <scope>NUCLEOTIDE SEQUENCE [LARGE SCALE GENOMIC DNA]</scope>
    <source>
        <strain evidence="4 5">NCTC10526</strain>
    </source>
</reference>
<dbReference type="InterPro" id="IPR007310">
    <property type="entry name" value="Aerobactin_biosyn_IucA/IucC_N"/>
</dbReference>
<organism evidence="4 5">
    <name type="scientific">Psychrobacter phenylpyruvicus</name>
    <dbReference type="NCBI Taxonomy" id="29432"/>
    <lineage>
        <taxon>Bacteria</taxon>
        <taxon>Pseudomonadati</taxon>
        <taxon>Pseudomonadota</taxon>
        <taxon>Gammaproteobacteria</taxon>
        <taxon>Moraxellales</taxon>
        <taxon>Moraxellaceae</taxon>
        <taxon>Psychrobacter</taxon>
    </lineage>
</organism>
<feature type="domain" description="Aerobactin siderophore biosynthesis IucA/IucC N-terminal" evidence="2">
    <location>
        <begin position="216"/>
        <end position="461"/>
    </location>
</feature>
<dbReference type="STRING" id="1123034.GCA_000685805_01267"/>
<dbReference type="GO" id="GO:0016881">
    <property type="term" value="F:acid-amino acid ligase activity"/>
    <property type="evidence" value="ECO:0007669"/>
    <property type="project" value="UniProtKB-ARBA"/>
</dbReference>
<dbReference type="RefSeq" id="WP_081794397.1">
    <property type="nucleotide sequence ID" value="NZ_CAJHAQ010000001.1"/>
</dbReference>
<evidence type="ECO:0000259" key="3">
    <source>
        <dbReference type="Pfam" id="PF06276"/>
    </source>
</evidence>
<feature type="domain" description="Aerobactin siderophore biosynthesis IucA/IucC-like C-terminal" evidence="3">
    <location>
        <begin position="484"/>
        <end position="651"/>
    </location>
</feature>
<protein>
    <submittedName>
        <fullName evidence="4">Aerobactin synthase IucC</fullName>
        <ecNumber evidence="4">6.3.2.-</ecNumber>
    </submittedName>
</protein>
<dbReference type="Gene3D" id="1.10.510.40">
    <property type="match status" value="1"/>
</dbReference>
<evidence type="ECO:0000313" key="4">
    <source>
        <dbReference type="EMBL" id="SUD90815.1"/>
    </source>
</evidence>
<dbReference type="Gene3D" id="6.10.250.3370">
    <property type="match status" value="1"/>
</dbReference>
<evidence type="ECO:0000259" key="2">
    <source>
        <dbReference type="Pfam" id="PF04183"/>
    </source>
</evidence>
<evidence type="ECO:0000313" key="5">
    <source>
        <dbReference type="Proteomes" id="UP000254123"/>
    </source>
</evidence>
<comment type="pathway">
    <text evidence="1">Siderophore biosynthesis.</text>
</comment>
<dbReference type="InterPro" id="IPR022770">
    <property type="entry name" value="IucA/IucC-like_C"/>
</dbReference>
<accession>A0A379LL18</accession>
<dbReference type="PANTHER" id="PTHR34384">
    <property type="entry name" value="L-2,3-DIAMINOPROPANOATE--CITRATE LIGASE"/>
    <property type="match status" value="1"/>
</dbReference>
<dbReference type="Pfam" id="PF04183">
    <property type="entry name" value="IucA_IucC"/>
    <property type="match status" value="1"/>
</dbReference>
<dbReference type="InterPro" id="IPR037455">
    <property type="entry name" value="LucA/IucC-like"/>
</dbReference>
<dbReference type="EC" id="6.3.2.-" evidence="4"/>
<name>A0A379LL18_9GAMM</name>
<dbReference type="Proteomes" id="UP000254123">
    <property type="component" value="Unassembled WGS sequence"/>
</dbReference>
<keyword evidence="4" id="KW-0436">Ligase</keyword>